<protein>
    <submittedName>
        <fullName evidence="4">Predicted dehydrogenase</fullName>
    </submittedName>
</protein>
<dbReference type="Pfam" id="PF22725">
    <property type="entry name" value="GFO_IDH_MocA_C3"/>
    <property type="match status" value="1"/>
</dbReference>
<dbReference type="Gene3D" id="3.30.360.10">
    <property type="entry name" value="Dihydrodipicolinate Reductase, domain 2"/>
    <property type="match status" value="1"/>
</dbReference>
<dbReference type="AlphaFoldDB" id="A0A1T5GFX0"/>
<feature type="domain" description="GFO/IDH/MocA-like oxidoreductase" evidence="3">
    <location>
        <begin position="130"/>
        <end position="257"/>
    </location>
</feature>
<dbReference type="GO" id="GO:0000166">
    <property type="term" value="F:nucleotide binding"/>
    <property type="evidence" value="ECO:0007669"/>
    <property type="project" value="InterPro"/>
</dbReference>
<dbReference type="RefSeq" id="WP_079650574.1">
    <property type="nucleotide sequence ID" value="NZ_FUYM01000014.1"/>
</dbReference>
<dbReference type="EMBL" id="FUYM01000014">
    <property type="protein sequence ID" value="SKC07272.1"/>
    <property type="molecule type" value="Genomic_DNA"/>
</dbReference>
<evidence type="ECO:0000313" key="4">
    <source>
        <dbReference type="EMBL" id="SKC07272.1"/>
    </source>
</evidence>
<accession>A0A1T5GFX0</accession>
<dbReference type="Proteomes" id="UP000189818">
    <property type="component" value="Unassembled WGS sequence"/>
</dbReference>
<dbReference type="InterPro" id="IPR036291">
    <property type="entry name" value="NAD(P)-bd_dom_sf"/>
</dbReference>
<dbReference type="InterPro" id="IPR050463">
    <property type="entry name" value="Gfo/Idh/MocA_oxidrdct_glycsds"/>
</dbReference>
<dbReference type="SUPFAM" id="SSF51735">
    <property type="entry name" value="NAD(P)-binding Rossmann-fold domains"/>
    <property type="match status" value="1"/>
</dbReference>
<evidence type="ECO:0000313" key="5">
    <source>
        <dbReference type="Proteomes" id="UP000189818"/>
    </source>
</evidence>
<dbReference type="GO" id="GO:0016491">
    <property type="term" value="F:oxidoreductase activity"/>
    <property type="evidence" value="ECO:0007669"/>
    <property type="project" value="UniProtKB-KW"/>
</dbReference>
<evidence type="ECO:0000259" key="2">
    <source>
        <dbReference type="Pfam" id="PF01408"/>
    </source>
</evidence>
<organism evidence="4 5">
    <name type="scientific">Rhizorhabdus histidinilytica</name>
    <dbReference type="NCBI Taxonomy" id="439228"/>
    <lineage>
        <taxon>Bacteria</taxon>
        <taxon>Pseudomonadati</taxon>
        <taxon>Pseudomonadota</taxon>
        <taxon>Alphaproteobacteria</taxon>
        <taxon>Sphingomonadales</taxon>
        <taxon>Sphingomonadaceae</taxon>
        <taxon>Rhizorhabdus</taxon>
    </lineage>
</organism>
<proteinExistence type="predicted"/>
<dbReference type="OrthoDB" id="9792935at2"/>
<name>A0A1T5GFX0_9SPHN</name>
<dbReference type="SUPFAM" id="SSF55347">
    <property type="entry name" value="Glyceraldehyde-3-phosphate dehydrogenase-like, C-terminal domain"/>
    <property type="match status" value="1"/>
</dbReference>
<keyword evidence="1" id="KW-0560">Oxidoreductase</keyword>
<gene>
    <name evidence="4" type="ORF">SAMN06295920_11465</name>
</gene>
<dbReference type="InterPro" id="IPR000683">
    <property type="entry name" value="Gfo/Idh/MocA-like_OxRdtase_N"/>
</dbReference>
<dbReference type="PANTHER" id="PTHR43818:SF11">
    <property type="entry name" value="BCDNA.GH03377"/>
    <property type="match status" value="1"/>
</dbReference>
<reference evidence="5" key="1">
    <citation type="submission" date="2017-02" db="EMBL/GenBank/DDBJ databases">
        <authorList>
            <person name="Varghese N."/>
            <person name="Submissions S."/>
        </authorList>
    </citation>
    <scope>NUCLEOTIDE SEQUENCE [LARGE SCALE GENOMIC DNA]</scope>
    <source>
        <strain evidence="5">UM2</strain>
    </source>
</reference>
<sequence length="340" mass="35691">MSRAVRLAFLGVGWIGRHRMEKLLAAGAEAIAIADPSPDNLAGALRLAPDAVPCGDLDALLDRQPDGVVIATPSALHARQAIAALDRGVPVFCQKPLGRDAREVEAVLAAARRADRCIGVDLSYRFTAAMQAIKALLDAGELGSVYGVDLVFHNAYGPDKPWFYDPAQSGGGCLMDLGVHLLDLALWALDFPAVRSVSGHVMAAGRPLPDRSSGVEDYALAELVLAGGAVVRLACSWRLPAGQDAVIAAEFYGTGGGAAMRNVDGSFHDFAASRFRGTAVEPLAAPPDDWGGRAAVAWMKGLARRGYDAEADRHADVALLMDRIYEAAAPSIRSAIDTAA</sequence>
<keyword evidence="5" id="KW-1185">Reference proteome</keyword>
<dbReference type="PANTHER" id="PTHR43818">
    <property type="entry name" value="BCDNA.GH03377"/>
    <property type="match status" value="1"/>
</dbReference>
<evidence type="ECO:0000259" key="3">
    <source>
        <dbReference type="Pfam" id="PF22725"/>
    </source>
</evidence>
<dbReference type="STRING" id="439228.SAMN06295920_11465"/>
<evidence type="ECO:0000256" key="1">
    <source>
        <dbReference type="ARBA" id="ARBA00023002"/>
    </source>
</evidence>
<dbReference type="Gene3D" id="3.40.50.720">
    <property type="entry name" value="NAD(P)-binding Rossmann-like Domain"/>
    <property type="match status" value="1"/>
</dbReference>
<feature type="domain" description="Gfo/Idh/MocA-like oxidoreductase N-terminal" evidence="2">
    <location>
        <begin position="6"/>
        <end position="120"/>
    </location>
</feature>
<dbReference type="InterPro" id="IPR055170">
    <property type="entry name" value="GFO_IDH_MocA-like_dom"/>
</dbReference>
<dbReference type="Pfam" id="PF01408">
    <property type="entry name" value="GFO_IDH_MocA"/>
    <property type="match status" value="1"/>
</dbReference>